<gene>
    <name evidence="1" type="ORF">C8N45_101830</name>
</gene>
<organism evidence="1 2">
    <name type="scientific">Yoonia sediminilitoris</name>
    <dbReference type="NCBI Taxonomy" id="1286148"/>
    <lineage>
        <taxon>Bacteria</taxon>
        <taxon>Pseudomonadati</taxon>
        <taxon>Pseudomonadota</taxon>
        <taxon>Alphaproteobacteria</taxon>
        <taxon>Rhodobacterales</taxon>
        <taxon>Paracoccaceae</taxon>
        <taxon>Yoonia</taxon>
    </lineage>
</organism>
<dbReference type="EMBL" id="QBUD01000001">
    <property type="protein sequence ID" value="PUB19235.1"/>
    <property type="molecule type" value="Genomic_DNA"/>
</dbReference>
<sequence length="77" mass="8236">MNITGLHRPAVGHQRICALATRLKGPHKHRQTIITVGQAGQGFPDVIAAGFLVRPLQGAAGKPSVLRPKLRQMPANL</sequence>
<proteinExistence type="predicted"/>
<protein>
    <submittedName>
        <fullName evidence="1">Uncharacterized protein</fullName>
    </submittedName>
</protein>
<dbReference type="AlphaFoldDB" id="A0A2T6KRT4"/>
<accession>A0A2T6KRT4</accession>
<name>A0A2T6KRT4_9RHOB</name>
<keyword evidence="2" id="KW-1185">Reference proteome</keyword>
<evidence type="ECO:0000313" key="1">
    <source>
        <dbReference type="EMBL" id="PUB19235.1"/>
    </source>
</evidence>
<dbReference type="Proteomes" id="UP000244523">
    <property type="component" value="Unassembled WGS sequence"/>
</dbReference>
<evidence type="ECO:0000313" key="2">
    <source>
        <dbReference type="Proteomes" id="UP000244523"/>
    </source>
</evidence>
<reference evidence="1 2" key="1">
    <citation type="submission" date="2018-04" db="EMBL/GenBank/DDBJ databases">
        <title>Genomic Encyclopedia of Archaeal and Bacterial Type Strains, Phase II (KMG-II): from individual species to whole genera.</title>
        <authorList>
            <person name="Goeker M."/>
        </authorList>
    </citation>
    <scope>NUCLEOTIDE SEQUENCE [LARGE SCALE GENOMIC DNA]</scope>
    <source>
        <strain evidence="1 2">DSM 29955</strain>
    </source>
</reference>
<comment type="caution">
    <text evidence="1">The sequence shown here is derived from an EMBL/GenBank/DDBJ whole genome shotgun (WGS) entry which is preliminary data.</text>
</comment>